<gene>
    <name evidence="1" type="ORF">SAMN05216439_0822</name>
</gene>
<protein>
    <recommendedName>
        <fullName evidence="3">DUF2007 domain-containing protein</fullName>
    </recommendedName>
</protein>
<evidence type="ECO:0008006" key="3">
    <source>
        <dbReference type="Google" id="ProtNLM"/>
    </source>
</evidence>
<dbReference type="RefSeq" id="WP_069575640.1">
    <property type="nucleotide sequence ID" value="NZ_FOAK01000001.1"/>
</dbReference>
<name>A0A1H7G2N5_9EURY</name>
<accession>A0A1H7G2N5</accession>
<reference evidence="1 2" key="1">
    <citation type="submission" date="2016-10" db="EMBL/GenBank/DDBJ databases">
        <authorList>
            <person name="de Groot N.N."/>
        </authorList>
    </citation>
    <scope>NUCLEOTIDE SEQUENCE [LARGE SCALE GENOMIC DNA]</scope>
    <source>
        <strain evidence="1 2">DSM 11978</strain>
    </source>
</reference>
<proteinExistence type="predicted"/>
<dbReference type="EMBL" id="FOAK01000001">
    <property type="protein sequence ID" value="SEK32613.1"/>
    <property type="molecule type" value="Genomic_DNA"/>
</dbReference>
<evidence type="ECO:0000313" key="2">
    <source>
        <dbReference type="Proteomes" id="UP000199506"/>
    </source>
</evidence>
<dbReference type="AlphaFoldDB" id="A0A1H7G2N5"/>
<dbReference type="STRING" id="190974.SAMN05216439_0822"/>
<dbReference type="OrthoDB" id="81933at2157"/>
<sequence length="75" mass="8544">MNVKGKIYLDYNNKESAELIFNSLEIDNKNYLKSKLKEDKIIYEINSETLGSFLATADDLIASEIVIEKILDATQ</sequence>
<dbReference type="NCBIfam" id="NF011470">
    <property type="entry name" value="PRK14887.1"/>
    <property type="match status" value="1"/>
</dbReference>
<dbReference type="Proteomes" id="UP000199506">
    <property type="component" value="Unassembled WGS sequence"/>
</dbReference>
<organism evidence="1 2">
    <name type="scientific">Methanobrevibacter gottschalkii</name>
    <dbReference type="NCBI Taxonomy" id="190974"/>
    <lineage>
        <taxon>Archaea</taxon>
        <taxon>Methanobacteriati</taxon>
        <taxon>Methanobacteriota</taxon>
        <taxon>Methanomada group</taxon>
        <taxon>Methanobacteria</taxon>
        <taxon>Methanobacteriales</taxon>
        <taxon>Methanobacteriaceae</taxon>
        <taxon>Methanobrevibacter</taxon>
    </lineage>
</organism>
<evidence type="ECO:0000313" key="1">
    <source>
        <dbReference type="EMBL" id="SEK32613.1"/>
    </source>
</evidence>